<keyword evidence="1" id="KW-1133">Transmembrane helix</keyword>
<dbReference type="Pfam" id="PF13400">
    <property type="entry name" value="Tad"/>
    <property type="match status" value="1"/>
</dbReference>
<gene>
    <name evidence="3" type="ORF">V2J94_46450</name>
</gene>
<proteinExistence type="predicted"/>
<sequence>MTHPMTVKNADGGQATAFMVGVAAALWLFAGIVVDGGLALAGKARALDVAQEAARTGAQQLDIARLRTANDVRLLHGKAAQAAASYITATGDTGTATVRGDEVTVYVTHHQRAQILQLVGVRTLTVTAHATVRAERTTA</sequence>
<dbReference type="Proteomes" id="UP001354709">
    <property type="component" value="Unassembled WGS sequence"/>
</dbReference>
<dbReference type="RefSeq" id="WP_330816466.1">
    <property type="nucleotide sequence ID" value="NZ_JAZBJO010000066.1"/>
</dbReference>
<evidence type="ECO:0000259" key="2">
    <source>
        <dbReference type="Pfam" id="PF13400"/>
    </source>
</evidence>
<protein>
    <submittedName>
        <fullName evidence="3">Pilus assembly protein TadG-related protein</fullName>
    </submittedName>
</protein>
<organism evidence="3 4">
    <name type="scientific">Streptomyces asiaticus subsp. ignotus</name>
    <dbReference type="NCBI Taxonomy" id="3098222"/>
    <lineage>
        <taxon>Bacteria</taxon>
        <taxon>Bacillati</taxon>
        <taxon>Actinomycetota</taxon>
        <taxon>Actinomycetes</taxon>
        <taxon>Kitasatosporales</taxon>
        <taxon>Streptomycetaceae</taxon>
        <taxon>Streptomyces</taxon>
        <taxon>Streptomyces violaceusniger group</taxon>
    </lineage>
</organism>
<dbReference type="InterPro" id="IPR028087">
    <property type="entry name" value="Tad_N"/>
</dbReference>
<evidence type="ECO:0000313" key="4">
    <source>
        <dbReference type="Proteomes" id="UP001354709"/>
    </source>
</evidence>
<evidence type="ECO:0000256" key="1">
    <source>
        <dbReference type="SAM" id="Phobius"/>
    </source>
</evidence>
<accession>A0ABU7QD20</accession>
<evidence type="ECO:0000313" key="3">
    <source>
        <dbReference type="EMBL" id="MEE4599171.1"/>
    </source>
</evidence>
<keyword evidence="1" id="KW-0472">Membrane</keyword>
<dbReference type="EMBL" id="JAZBJO010000066">
    <property type="protein sequence ID" value="MEE4599171.1"/>
    <property type="molecule type" value="Genomic_DNA"/>
</dbReference>
<name>A0ABU7QD20_9ACTN</name>
<reference evidence="3 4" key="1">
    <citation type="submission" date="2023-11" db="EMBL/GenBank/DDBJ databases">
        <title>30 novel species of actinomycetes from the DSMZ collection.</title>
        <authorList>
            <person name="Nouioui I."/>
        </authorList>
    </citation>
    <scope>NUCLEOTIDE SEQUENCE [LARGE SCALE GENOMIC DNA]</scope>
    <source>
        <strain evidence="3 4">DSM 41524</strain>
    </source>
</reference>
<keyword evidence="4" id="KW-1185">Reference proteome</keyword>
<feature type="transmembrane region" description="Helical" evidence="1">
    <location>
        <begin position="15"/>
        <end position="41"/>
    </location>
</feature>
<feature type="domain" description="Putative Flp pilus-assembly TadG-like N-terminal" evidence="2">
    <location>
        <begin position="13"/>
        <end position="60"/>
    </location>
</feature>
<comment type="caution">
    <text evidence="3">The sequence shown here is derived from an EMBL/GenBank/DDBJ whole genome shotgun (WGS) entry which is preliminary data.</text>
</comment>
<keyword evidence="1" id="KW-0812">Transmembrane</keyword>